<protein>
    <submittedName>
        <fullName evidence="1">Uncharacterized protein</fullName>
    </submittedName>
</protein>
<dbReference type="Proteomes" id="UP000051373">
    <property type="component" value="Unassembled WGS sequence"/>
</dbReference>
<organism evidence="1 2">
    <name type="scientific">candidate division WOR_3 bacterium SM23_42</name>
    <dbReference type="NCBI Taxonomy" id="1703779"/>
    <lineage>
        <taxon>Bacteria</taxon>
        <taxon>Bacteria division WOR-3</taxon>
    </lineage>
</organism>
<name>A0A0S8FRH8_UNCW3</name>
<dbReference type="AlphaFoldDB" id="A0A0S8FRH8"/>
<comment type="caution">
    <text evidence="1">The sequence shown here is derived from an EMBL/GenBank/DDBJ whole genome shotgun (WGS) entry which is preliminary data.</text>
</comment>
<dbReference type="STRING" id="1703779.AMJ83_07205"/>
<accession>A0A0S8FRH8</accession>
<reference evidence="1 2" key="1">
    <citation type="journal article" date="2015" name="Microbiome">
        <title>Genomic resolution of linkages in carbon, nitrogen, and sulfur cycling among widespread estuary sediment bacteria.</title>
        <authorList>
            <person name="Baker B.J."/>
            <person name="Lazar C.S."/>
            <person name="Teske A.P."/>
            <person name="Dick G.J."/>
        </authorList>
    </citation>
    <scope>NUCLEOTIDE SEQUENCE [LARGE SCALE GENOMIC DNA]</scope>
    <source>
        <strain evidence="1">SM23_42</strain>
    </source>
</reference>
<dbReference type="EMBL" id="LJUJ01000014">
    <property type="protein sequence ID" value="KPK63352.1"/>
    <property type="molecule type" value="Genomic_DNA"/>
</dbReference>
<proteinExistence type="predicted"/>
<evidence type="ECO:0000313" key="2">
    <source>
        <dbReference type="Proteomes" id="UP000051373"/>
    </source>
</evidence>
<sequence length="335" mass="37974">MTRIRILLIELLSGLIVISSTASMYAQVPEYDLLRTQVEKDSLATVEYPYIFPLFGENIVRKGFDLPLPIGISISYYQQSMDVIIDSVALGLGGAGFMPLTFVDFEKVTNEARNYNARLDLWLFPFLNIYGMLGYAESDAAVTLNAPFDFETAVSFNGWSYGGGAILAVGLQGFWITANGNLTWTDMEDYYDPVRATVLSFRLGRTLRIIKNTSFQIWLGAMHQDPESKVTGKFLLDDVVTNELMGYFQNYQQSQWYNDLTPQEQQFVDTFIEIMQQGPTGLALDYEVVQNPEQRWNMLAGAQVELSKKWYIQAEAGFLGSRTSLMMNLNYRLPL</sequence>
<evidence type="ECO:0000313" key="1">
    <source>
        <dbReference type="EMBL" id="KPK63352.1"/>
    </source>
</evidence>
<gene>
    <name evidence="1" type="ORF">AMJ83_07205</name>
</gene>